<dbReference type="Proteomes" id="UP001320768">
    <property type="component" value="Unassembled WGS sequence"/>
</dbReference>
<dbReference type="NCBIfam" id="TIGR00398">
    <property type="entry name" value="metG"/>
    <property type="match status" value="1"/>
</dbReference>
<dbReference type="EC" id="6.1.1.10" evidence="4"/>
<name>A0ABT1L4Q9_9GAMM</name>
<keyword evidence="10" id="KW-0862">Zinc</keyword>
<evidence type="ECO:0000259" key="18">
    <source>
        <dbReference type="Pfam" id="PF09334"/>
    </source>
</evidence>
<evidence type="ECO:0000256" key="13">
    <source>
        <dbReference type="ARBA" id="ARBA00023146"/>
    </source>
</evidence>
<dbReference type="Gene3D" id="1.10.730.10">
    <property type="entry name" value="Isoleucyl-tRNA Synthetase, Domain 1"/>
    <property type="match status" value="1"/>
</dbReference>
<feature type="domain" description="Methionyl/Leucyl tRNA synthetase" evidence="18">
    <location>
        <begin position="7"/>
        <end position="391"/>
    </location>
</feature>
<comment type="caution">
    <text evidence="19">The sequence shown here is derived from an EMBL/GenBank/DDBJ whole genome shotgun (WGS) entry which is preliminary data.</text>
</comment>
<dbReference type="InterPro" id="IPR014729">
    <property type="entry name" value="Rossmann-like_a/b/a_fold"/>
</dbReference>
<organism evidence="19 20">
    <name type="scientific">Candidatus Synchoanobacter obligatus</name>
    <dbReference type="NCBI Taxonomy" id="2919597"/>
    <lineage>
        <taxon>Bacteria</taxon>
        <taxon>Pseudomonadati</taxon>
        <taxon>Pseudomonadota</taxon>
        <taxon>Gammaproteobacteria</taxon>
        <taxon>Candidatus Comchoanobacterales</taxon>
        <taxon>Candidatus Comchoanobacteraceae</taxon>
        <taxon>Candidatus Synchoanobacter</taxon>
    </lineage>
</organism>
<proteinExistence type="inferred from homology"/>
<evidence type="ECO:0000256" key="2">
    <source>
        <dbReference type="ARBA" id="ARBA00004496"/>
    </source>
</evidence>
<evidence type="ECO:0000256" key="9">
    <source>
        <dbReference type="ARBA" id="ARBA00022741"/>
    </source>
</evidence>
<dbReference type="PROSITE" id="PS00178">
    <property type="entry name" value="AA_TRNA_LIGASE_I"/>
    <property type="match status" value="1"/>
</dbReference>
<evidence type="ECO:0000259" key="17">
    <source>
        <dbReference type="Pfam" id="PF08264"/>
    </source>
</evidence>
<reference evidence="19 20" key="1">
    <citation type="journal article" date="2022" name="Nat. Microbiol.">
        <title>The microbiome of a bacterivorous marine choanoflagellate contains a resource-demanding obligate bacterial associate.</title>
        <authorList>
            <person name="Needham D.M."/>
            <person name="Poirier C."/>
            <person name="Bachy C."/>
            <person name="George E.E."/>
            <person name="Wilken S."/>
            <person name="Yung C.C.M."/>
            <person name="Limardo A.J."/>
            <person name="Morando M."/>
            <person name="Sudek L."/>
            <person name="Malmstrom R.R."/>
            <person name="Keeling P.J."/>
            <person name="Santoro A.E."/>
            <person name="Worden A.Z."/>
        </authorList>
    </citation>
    <scope>NUCLEOTIDE SEQUENCE [LARGE SCALE GENOMIC DNA]</scope>
    <source>
        <strain evidence="19 20">Comchoano-2</strain>
    </source>
</reference>
<comment type="similarity">
    <text evidence="3">Belongs to the class-I aminoacyl-tRNA synthetase family. MetG type 1 subfamily.</text>
</comment>
<dbReference type="InterPro" id="IPR029038">
    <property type="entry name" value="MetRS_Zn"/>
</dbReference>
<dbReference type="InterPro" id="IPR033911">
    <property type="entry name" value="MetRS_core"/>
</dbReference>
<evidence type="ECO:0000313" key="20">
    <source>
        <dbReference type="Proteomes" id="UP001320768"/>
    </source>
</evidence>
<keyword evidence="8" id="KW-0479">Metal-binding</keyword>
<keyword evidence="20" id="KW-1185">Reference proteome</keyword>
<keyword evidence="6" id="KW-0963">Cytoplasm</keyword>
<dbReference type="PANTHER" id="PTHR45765">
    <property type="entry name" value="METHIONINE--TRNA LIGASE"/>
    <property type="match status" value="1"/>
</dbReference>
<protein>
    <recommendedName>
        <fullName evidence="5">Methionine--tRNA ligase</fullName>
        <ecNumber evidence="4">6.1.1.10</ecNumber>
    </recommendedName>
    <alternativeName>
        <fullName evidence="14">Methionyl-tRNA synthetase</fullName>
    </alternativeName>
</protein>
<evidence type="ECO:0000256" key="3">
    <source>
        <dbReference type="ARBA" id="ARBA00008258"/>
    </source>
</evidence>
<sequence length="534" mass="60427">MTNNKRVVTYALPYANGMLHLGHIMGMVQVDCYVRSLRMQNIDVTFVCGDDAHGTPIMLNAMKQGISPEQLIGQFYKEHVQDVRGFAISFDGYHTTHSMLNTQIVHQVYHRLNQGNMIVQKSIQQAYDVDQEMFLPDRYIKGECPKCGAQDQYGDHCEVCGKTYAIKDLKSPVSIMSNTSPVWKESLHDFFRLSSEQGSVEQWLSGSDIQESVKNKLGEWFVEGLQDWDITRDAPYFGIEIPNQPNKYFYVWLDAPFGYLSALGATLGLAEPQAIFDVWNDLNIEHFIGKDIVCFHGVFWPAVLKKAGLKAPSKLHVHGFLTLAGDKMSKSRGRFVSTRDYLAKLPADMLRYYFASRLSTTVADVDLDWQDFVLKVNADLVGKLANIGSRSQGFVHKYHEGCLGSRVDEDFWQTLISRHEEIMASYQAVNLAQVCRLVMELCDETNQYVDHHKPWVLAKEGDQEQLLLVATTALAAFRYLVYLLAPIIPNTAEKVAEAMGESQPVLQLDPFVGMKVNKFGHLLSRVVKEDVAFE</sequence>
<comment type="subcellular location">
    <subcellularLocation>
        <location evidence="2">Cytoplasm</location>
    </subcellularLocation>
</comment>
<comment type="function">
    <text evidence="1">Is required not only for elongation of protein synthesis but also for the initiation of all mRNA translation through initiator tRNA(fMet) aminoacylation.</text>
</comment>
<comment type="catalytic activity">
    <reaction evidence="15">
        <text>tRNA(Met) + L-methionine + ATP = L-methionyl-tRNA(Met) + AMP + diphosphate</text>
        <dbReference type="Rhea" id="RHEA:13481"/>
        <dbReference type="Rhea" id="RHEA-COMP:9667"/>
        <dbReference type="Rhea" id="RHEA-COMP:9698"/>
        <dbReference type="ChEBI" id="CHEBI:30616"/>
        <dbReference type="ChEBI" id="CHEBI:33019"/>
        <dbReference type="ChEBI" id="CHEBI:57844"/>
        <dbReference type="ChEBI" id="CHEBI:78442"/>
        <dbReference type="ChEBI" id="CHEBI:78530"/>
        <dbReference type="ChEBI" id="CHEBI:456215"/>
        <dbReference type="EC" id="6.1.1.10"/>
    </reaction>
</comment>
<evidence type="ECO:0000256" key="14">
    <source>
        <dbReference type="ARBA" id="ARBA00030904"/>
    </source>
</evidence>
<dbReference type="EMBL" id="JAKUDN010000002">
    <property type="protein sequence ID" value="MCP8352164.1"/>
    <property type="molecule type" value="Genomic_DNA"/>
</dbReference>
<dbReference type="SUPFAM" id="SSF52374">
    <property type="entry name" value="Nucleotidylyl transferase"/>
    <property type="match status" value="1"/>
</dbReference>
<dbReference type="CDD" id="cd07957">
    <property type="entry name" value="Anticodon_Ia_Met"/>
    <property type="match status" value="1"/>
</dbReference>
<dbReference type="CDD" id="cd00814">
    <property type="entry name" value="MetRS_core"/>
    <property type="match status" value="1"/>
</dbReference>
<dbReference type="SUPFAM" id="SSF47323">
    <property type="entry name" value="Anticodon-binding domain of a subclass of class I aminoacyl-tRNA synthetases"/>
    <property type="match status" value="1"/>
</dbReference>
<gene>
    <name evidence="19" type="primary">metG</name>
    <name evidence="19" type="ORF">MKS91_02535</name>
</gene>
<evidence type="ECO:0000256" key="16">
    <source>
        <dbReference type="RuleBase" id="RU363039"/>
    </source>
</evidence>
<dbReference type="PRINTS" id="PR01041">
    <property type="entry name" value="TRNASYNTHMET"/>
</dbReference>
<dbReference type="GO" id="GO:0004825">
    <property type="term" value="F:methionine-tRNA ligase activity"/>
    <property type="evidence" value="ECO:0007669"/>
    <property type="project" value="UniProtKB-EC"/>
</dbReference>
<dbReference type="InterPro" id="IPR013155">
    <property type="entry name" value="M/V/L/I-tRNA-synth_anticd-bd"/>
</dbReference>
<evidence type="ECO:0000256" key="6">
    <source>
        <dbReference type="ARBA" id="ARBA00022490"/>
    </source>
</evidence>
<dbReference type="InterPro" id="IPR009080">
    <property type="entry name" value="tRNAsynth_Ia_anticodon-bd"/>
</dbReference>
<accession>A0ABT1L4Q9</accession>
<keyword evidence="9 16" id="KW-0547">Nucleotide-binding</keyword>
<dbReference type="Pfam" id="PF08264">
    <property type="entry name" value="Anticodon_1"/>
    <property type="match status" value="1"/>
</dbReference>
<dbReference type="NCBIfam" id="NF001100">
    <property type="entry name" value="PRK00133.1"/>
    <property type="match status" value="1"/>
</dbReference>
<evidence type="ECO:0000256" key="11">
    <source>
        <dbReference type="ARBA" id="ARBA00022840"/>
    </source>
</evidence>
<keyword evidence="12 16" id="KW-0648">Protein biosynthesis</keyword>
<dbReference type="InterPro" id="IPR015413">
    <property type="entry name" value="Methionyl/Leucyl_tRNA_Synth"/>
</dbReference>
<dbReference type="RefSeq" id="WP_258569273.1">
    <property type="nucleotide sequence ID" value="NZ_JAKUDN010000002.1"/>
</dbReference>
<dbReference type="Gene3D" id="2.20.28.20">
    <property type="entry name" value="Methionyl-tRNA synthetase, Zn-domain"/>
    <property type="match status" value="1"/>
</dbReference>
<evidence type="ECO:0000313" key="19">
    <source>
        <dbReference type="EMBL" id="MCP8352164.1"/>
    </source>
</evidence>
<dbReference type="Gene3D" id="3.40.50.620">
    <property type="entry name" value="HUPs"/>
    <property type="match status" value="1"/>
</dbReference>
<evidence type="ECO:0000256" key="12">
    <source>
        <dbReference type="ARBA" id="ARBA00022917"/>
    </source>
</evidence>
<dbReference type="Pfam" id="PF09334">
    <property type="entry name" value="tRNA-synt_1g"/>
    <property type="match status" value="1"/>
</dbReference>
<evidence type="ECO:0000256" key="10">
    <source>
        <dbReference type="ARBA" id="ARBA00022833"/>
    </source>
</evidence>
<feature type="domain" description="Methionyl/Valyl/Leucyl/Isoleucyl-tRNA synthetase anticodon-binding" evidence="17">
    <location>
        <begin position="411"/>
        <end position="505"/>
    </location>
</feature>
<evidence type="ECO:0000256" key="8">
    <source>
        <dbReference type="ARBA" id="ARBA00022723"/>
    </source>
</evidence>
<dbReference type="InterPro" id="IPR023458">
    <property type="entry name" value="Met-tRNA_ligase_1"/>
</dbReference>
<evidence type="ECO:0000256" key="1">
    <source>
        <dbReference type="ARBA" id="ARBA00003314"/>
    </source>
</evidence>
<dbReference type="InterPro" id="IPR001412">
    <property type="entry name" value="aa-tRNA-synth_I_CS"/>
</dbReference>
<evidence type="ECO:0000256" key="15">
    <source>
        <dbReference type="ARBA" id="ARBA00047364"/>
    </source>
</evidence>
<evidence type="ECO:0000256" key="4">
    <source>
        <dbReference type="ARBA" id="ARBA00012838"/>
    </source>
</evidence>
<dbReference type="InterPro" id="IPR014758">
    <property type="entry name" value="Met-tRNA_synth"/>
</dbReference>
<evidence type="ECO:0000256" key="7">
    <source>
        <dbReference type="ARBA" id="ARBA00022598"/>
    </source>
</evidence>
<dbReference type="InterPro" id="IPR041872">
    <property type="entry name" value="Anticodon_Met"/>
</dbReference>
<dbReference type="SUPFAM" id="SSF57770">
    <property type="entry name" value="Methionyl-tRNA synthetase (MetRS), Zn-domain"/>
    <property type="match status" value="1"/>
</dbReference>
<keyword evidence="7 16" id="KW-0436">Ligase</keyword>
<keyword evidence="11 16" id="KW-0067">ATP-binding</keyword>
<keyword evidence="13 16" id="KW-0030">Aminoacyl-tRNA synthetase</keyword>
<evidence type="ECO:0000256" key="5">
    <source>
        <dbReference type="ARBA" id="ARBA00018753"/>
    </source>
</evidence>
<dbReference type="PANTHER" id="PTHR45765:SF1">
    <property type="entry name" value="METHIONINE--TRNA LIGASE, CYTOPLASMIC"/>
    <property type="match status" value="1"/>
</dbReference>